<dbReference type="PROSITE" id="PS00711">
    <property type="entry name" value="LIPOXYGENASE_1"/>
    <property type="match status" value="1"/>
</dbReference>
<gene>
    <name evidence="18" type="primary">LOC112288202</name>
    <name evidence="17" type="ORF">PHYPA_014611</name>
</gene>
<evidence type="ECO:0000259" key="16">
    <source>
        <dbReference type="PROSITE" id="PS51393"/>
    </source>
</evidence>
<dbReference type="PANTHER" id="PTHR11771">
    <property type="entry name" value="LIPOXYGENASE"/>
    <property type="match status" value="1"/>
</dbReference>
<dbReference type="FunFam" id="1.20.245.10:FF:000002">
    <property type="entry name" value="Lipoxygenase"/>
    <property type="match status" value="1"/>
</dbReference>
<feature type="domain" description="Lipoxygenase" evidence="16">
    <location>
        <begin position="263"/>
        <end position="951"/>
    </location>
</feature>
<dbReference type="InterPro" id="IPR000907">
    <property type="entry name" value="LipOase"/>
</dbReference>
<dbReference type="GeneID" id="112288202"/>
<keyword evidence="11" id="KW-0275">Fatty acid biosynthesis</keyword>
<dbReference type="EnsemblPlants" id="Pp3c11_5120V3.1">
    <property type="protein sequence ID" value="Pp3c11_5120V3.1"/>
    <property type="gene ID" value="Pp3c11_5120"/>
</dbReference>
<evidence type="ECO:0000256" key="9">
    <source>
        <dbReference type="ARBA" id="ARBA00023004"/>
    </source>
</evidence>
<keyword evidence="7 13" id="KW-0223">Dioxygenase</keyword>
<dbReference type="Gene3D" id="4.10.375.10">
    <property type="entry name" value="Lipoxygenase-1, Domain 2"/>
    <property type="match status" value="1"/>
</dbReference>
<keyword evidence="6" id="KW-0276">Fatty acid metabolism</keyword>
<reference evidence="17 19" key="1">
    <citation type="journal article" date="2008" name="Science">
        <title>The Physcomitrella genome reveals evolutionary insights into the conquest of land by plants.</title>
        <authorList>
            <person name="Rensing S."/>
            <person name="Lang D."/>
            <person name="Zimmer A."/>
            <person name="Terry A."/>
            <person name="Salamov A."/>
            <person name="Shapiro H."/>
            <person name="Nishiyama T."/>
            <person name="Perroud P.-F."/>
            <person name="Lindquist E."/>
            <person name="Kamisugi Y."/>
            <person name="Tanahashi T."/>
            <person name="Sakakibara K."/>
            <person name="Fujita T."/>
            <person name="Oishi K."/>
            <person name="Shin-I T."/>
            <person name="Kuroki Y."/>
            <person name="Toyoda A."/>
            <person name="Suzuki Y."/>
            <person name="Hashimoto A."/>
            <person name="Yamaguchi K."/>
            <person name="Sugano A."/>
            <person name="Kohara Y."/>
            <person name="Fujiyama A."/>
            <person name="Anterola A."/>
            <person name="Aoki S."/>
            <person name="Ashton N."/>
            <person name="Barbazuk W.B."/>
            <person name="Barker E."/>
            <person name="Bennetzen J."/>
            <person name="Bezanilla M."/>
            <person name="Blankenship R."/>
            <person name="Cho S.H."/>
            <person name="Dutcher S."/>
            <person name="Estelle M."/>
            <person name="Fawcett J.A."/>
            <person name="Gundlach H."/>
            <person name="Hanada K."/>
            <person name="Heyl A."/>
            <person name="Hicks K.A."/>
            <person name="Hugh J."/>
            <person name="Lohr M."/>
            <person name="Mayer K."/>
            <person name="Melkozernov A."/>
            <person name="Murata T."/>
            <person name="Nelson D."/>
            <person name="Pils B."/>
            <person name="Prigge M."/>
            <person name="Reiss B."/>
            <person name="Renner T."/>
            <person name="Rombauts S."/>
            <person name="Rushton P."/>
            <person name="Sanderfoot A."/>
            <person name="Schween G."/>
            <person name="Shiu S.-H."/>
            <person name="Stueber K."/>
            <person name="Theodoulou F.L."/>
            <person name="Tu H."/>
            <person name="Van de Peer Y."/>
            <person name="Verrier P.J."/>
            <person name="Waters E."/>
            <person name="Wood A."/>
            <person name="Yang L."/>
            <person name="Cove D."/>
            <person name="Cuming A."/>
            <person name="Hasebe M."/>
            <person name="Lucas S."/>
            <person name="Mishler D.B."/>
            <person name="Reski R."/>
            <person name="Grigoriev I."/>
            <person name="Quatrano R.S."/>
            <person name="Boore J.L."/>
        </authorList>
    </citation>
    <scope>NUCLEOTIDE SEQUENCE [LARGE SCALE GENOMIC DNA]</scope>
    <source>
        <strain evidence="18 19">cv. Gransden 2004</strain>
    </source>
</reference>
<dbReference type="STRING" id="3218.A0A2K1JTI4"/>
<reference evidence="18" key="3">
    <citation type="submission" date="2020-12" db="UniProtKB">
        <authorList>
            <consortium name="EnsemblPlants"/>
        </authorList>
    </citation>
    <scope>IDENTIFICATION</scope>
</reference>
<dbReference type="Proteomes" id="UP000006727">
    <property type="component" value="Chromosome 11"/>
</dbReference>
<dbReference type="Gene3D" id="2.60.60.20">
    <property type="entry name" value="PLAT/LH2 domain"/>
    <property type="match status" value="1"/>
</dbReference>
<dbReference type="PROSITE" id="PS50095">
    <property type="entry name" value="PLAT"/>
    <property type="match status" value="1"/>
</dbReference>
<keyword evidence="4 13" id="KW-0479">Metal-binding</keyword>
<dbReference type="InterPro" id="IPR001024">
    <property type="entry name" value="PLAT/LH2_dom"/>
</dbReference>
<evidence type="ECO:0000313" key="17">
    <source>
        <dbReference type="EMBL" id="PNR44841.1"/>
    </source>
</evidence>
<dbReference type="PaxDb" id="3218-PP1S232_87V6.1"/>
<dbReference type="InterPro" id="IPR001246">
    <property type="entry name" value="LipOase_plant"/>
</dbReference>
<evidence type="ECO:0008006" key="20">
    <source>
        <dbReference type="Google" id="ProtNLM"/>
    </source>
</evidence>
<evidence type="ECO:0000256" key="12">
    <source>
        <dbReference type="PROSITE-ProRule" id="PRU00152"/>
    </source>
</evidence>
<feature type="domain" description="PLAT" evidence="15">
    <location>
        <begin position="129"/>
        <end position="260"/>
    </location>
</feature>
<evidence type="ECO:0000256" key="13">
    <source>
        <dbReference type="RuleBase" id="RU003974"/>
    </source>
</evidence>
<dbReference type="PRINTS" id="PR00087">
    <property type="entry name" value="LIPOXYGENASE"/>
</dbReference>
<dbReference type="AlphaFoldDB" id="A0A2K1JTI4"/>
<dbReference type="Pfam" id="PF00305">
    <property type="entry name" value="Lipoxygenase"/>
    <property type="match status" value="1"/>
</dbReference>
<evidence type="ECO:0000256" key="6">
    <source>
        <dbReference type="ARBA" id="ARBA00022832"/>
    </source>
</evidence>
<evidence type="ECO:0000259" key="15">
    <source>
        <dbReference type="PROSITE" id="PS50095"/>
    </source>
</evidence>
<dbReference type="OMA" id="FEWDDEM"/>
<dbReference type="InterPro" id="IPR036226">
    <property type="entry name" value="LipOase_C_sf"/>
</dbReference>
<dbReference type="Pfam" id="PF01477">
    <property type="entry name" value="PLAT"/>
    <property type="match status" value="1"/>
</dbReference>
<dbReference type="SMART" id="SM00308">
    <property type="entry name" value="LH2"/>
    <property type="match status" value="1"/>
</dbReference>
<dbReference type="GO" id="GO:0034440">
    <property type="term" value="P:lipid oxidation"/>
    <property type="evidence" value="ECO:0000318"/>
    <property type="project" value="GO_Central"/>
</dbReference>
<evidence type="ECO:0000313" key="19">
    <source>
        <dbReference type="Proteomes" id="UP000006727"/>
    </source>
</evidence>
<dbReference type="GO" id="GO:0031408">
    <property type="term" value="P:oxylipin biosynthetic process"/>
    <property type="evidence" value="ECO:0007669"/>
    <property type="project" value="UniProtKB-KW"/>
</dbReference>
<evidence type="ECO:0000256" key="2">
    <source>
        <dbReference type="ARBA" id="ARBA00009419"/>
    </source>
</evidence>
<comment type="similarity">
    <text evidence="2 13">Belongs to the lipoxygenase family.</text>
</comment>
<dbReference type="GO" id="GO:0006633">
    <property type="term" value="P:fatty acid biosynthetic process"/>
    <property type="evidence" value="ECO:0007669"/>
    <property type="project" value="UniProtKB-KW"/>
</dbReference>
<sequence length="951" mass="108455">MQMILESALVGRQLQLGRASRINSWNSSRTCLQYDDFSANHKTSWDVTCRLSEGIEKSPRNHGGSEYKTLTLPKSLITCSSAAQTLKKLKKNMDRGLRQLLQSPPVLYEVESSLVDLKATIVLCKKEFFESSVAAEDGKVWDLEDELSGKRVYLQLVSNDVDSSTGKAMRTSEMMIENWTESSTSSSHIASTYPTKFVVNFRVKKEFGEPGALFVKNFHRNEFLLKEITVEVPNRSSLHFICDSCVYNVDHYAADRAFFTNKVYLPRETPAGLQELREHLLQQLRGNGTGERKEADRIYDYHVYNDLGDSYRHDSLKRPVLGDSDEFPYPRRMRTGRQRSKTDPEAEDRGDLWTNFYIPRDERYTMVKSEKLQEDAIQTASRKLLPAIQALYSRQTEFESVREIADLFKKGVSLTVPSDSDIDLDSDRTTPECEIILTYPTPKVIAVDETAWTMDEEFAREMLAGLNPVVIERLREFPIKSKLDEDTYGDPVSAITAEHIEPFLEDMDVRTALEGHKLFVLDYHDAFLPFVSKINENPACKAYATRTFLFLTHEGILRPVAIEVSLPQESEPGTVKRIFTPPPMGMKDWMWELAKVHVLANDAGYHQLSSHWLRSHATMEPVIIATHRQLSTLHPIYQALVPHMKNTLDINAAARKALINAGGIIEMTFTPHAYAMQISSAVYKQSWRFDEQALPTDLIKRGMAIPDKNGDNGLKLVIEDYPFATDGLELWGAINEWLREYVDLIYSDDGEVEEDRELQSWWYEIRYVGHGDKKDAEGWPTLNSKASLVHTLTTIVWIASCHHAAVNFGQYEYAGFMPNHPTMTRRLIPMEGSPEFLELEQDPEAFYLSTISNETQATVIMTTTEVLSTHSSHEEFLGQRSTPNWTSDEKISAVYGRFQERIGEIEELIKARNQEKRLKNRYGRVQLPYELLYPSSDHGLTGKGVPNSTSI</sequence>
<dbReference type="InterPro" id="IPR020833">
    <property type="entry name" value="LipOase_Fe_BS"/>
</dbReference>
<dbReference type="InterPro" id="IPR013819">
    <property type="entry name" value="LipOase_C"/>
</dbReference>
<keyword evidence="8 13" id="KW-0560">Oxidoreductase</keyword>
<reference evidence="17 19" key="2">
    <citation type="journal article" date="2018" name="Plant J.">
        <title>The Physcomitrella patens chromosome-scale assembly reveals moss genome structure and evolution.</title>
        <authorList>
            <person name="Lang D."/>
            <person name="Ullrich K.K."/>
            <person name="Murat F."/>
            <person name="Fuchs J."/>
            <person name="Jenkins J."/>
            <person name="Haas F.B."/>
            <person name="Piednoel M."/>
            <person name="Gundlach H."/>
            <person name="Van Bel M."/>
            <person name="Meyberg R."/>
            <person name="Vives C."/>
            <person name="Morata J."/>
            <person name="Symeonidi A."/>
            <person name="Hiss M."/>
            <person name="Muchero W."/>
            <person name="Kamisugi Y."/>
            <person name="Saleh O."/>
            <person name="Blanc G."/>
            <person name="Decker E.L."/>
            <person name="van Gessel N."/>
            <person name="Grimwood J."/>
            <person name="Hayes R.D."/>
            <person name="Graham S.W."/>
            <person name="Gunter L.E."/>
            <person name="McDaniel S.F."/>
            <person name="Hoernstein S.N.W."/>
            <person name="Larsson A."/>
            <person name="Li F.W."/>
            <person name="Perroud P.F."/>
            <person name="Phillips J."/>
            <person name="Ranjan P."/>
            <person name="Rokshar D.S."/>
            <person name="Rothfels C.J."/>
            <person name="Schneider L."/>
            <person name="Shu S."/>
            <person name="Stevenson D.W."/>
            <person name="Thummler F."/>
            <person name="Tillich M."/>
            <person name="Villarreal Aguilar J.C."/>
            <person name="Widiez T."/>
            <person name="Wong G.K."/>
            <person name="Wymore A."/>
            <person name="Zhang Y."/>
            <person name="Zimmer A.D."/>
            <person name="Quatrano R.S."/>
            <person name="Mayer K.F.X."/>
            <person name="Goodstein D."/>
            <person name="Casacuberta J.M."/>
            <person name="Vandepoele K."/>
            <person name="Reski R."/>
            <person name="Cuming A.C."/>
            <person name="Tuskan G.A."/>
            <person name="Maumus F."/>
            <person name="Salse J."/>
            <person name="Schmutz J."/>
            <person name="Rensing S.A."/>
        </authorList>
    </citation>
    <scope>NUCLEOTIDE SEQUENCE [LARGE SCALE GENOMIC DNA]</scope>
    <source>
        <strain evidence="18 19">cv. Gransden 2004</strain>
    </source>
</reference>
<keyword evidence="10" id="KW-0443">Lipid metabolism</keyword>
<keyword evidence="5" id="KW-0925">Oxylipin biosynthesis</keyword>
<dbReference type="Gene3D" id="3.10.450.60">
    <property type="match status" value="1"/>
</dbReference>
<keyword evidence="3" id="KW-0444">Lipid biosynthesis</keyword>
<evidence type="ECO:0000256" key="5">
    <source>
        <dbReference type="ARBA" id="ARBA00022767"/>
    </source>
</evidence>
<dbReference type="InterPro" id="IPR027433">
    <property type="entry name" value="Lipoxygenase_dom_3"/>
</dbReference>
<keyword evidence="19" id="KW-1185">Reference proteome</keyword>
<evidence type="ECO:0000256" key="1">
    <source>
        <dbReference type="ARBA" id="ARBA00001962"/>
    </source>
</evidence>
<evidence type="ECO:0000256" key="14">
    <source>
        <dbReference type="SAM" id="MobiDB-lite"/>
    </source>
</evidence>
<proteinExistence type="inferred from homology"/>
<dbReference type="EMBL" id="ABEU02000011">
    <property type="protein sequence ID" value="PNR44841.1"/>
    <property type="molecule type" value="Genomic_DNA"/>
</dbReference>
<dbReference type="GO" id="GO:0046872">
    <property type="term" value="F:metal ion binding"/>
    <property type="evidence" value="ECO:0007669"/>
    <property type="project" value="UniProtKB-KW"/>
</dbReference>
<protein>
    <recommendedName>
        <fullName evidence="20">Lipoxygenase</fullName>
    </recommendedName>
</protein>
<dbReference type="GO" id="GO:0016702">
    <property type="term" value="F:oxidoreductase activity, acting on single donors with incorporation of molecular oxygen, incorporation of two atoms of oxygen"/>
    <property type="evidence" value="ECO:0000318"/>
    <property type="project" value="GO_Central"/>
</dbReference>
<organism evidence="17">
    <name type="scientific">Physcomitrium patens</name>
    <name type="common">Spreading-leaved earth moss</name>
    <name type="synonym">Physcomitrella patens</name>
    <dbReference type="NCBI Taxonomy" id="3218"/>
    <lineage>
        <taxon>Eukaryota</taxon>
        <taxon>Viridiplantae</taxon>
        <taxon>Streptophyta</taxon>
        <taxon>Embryophyta</taxon>
        <taxon>Bryophyta</taxon>
        <taxon>Bryophytina</taxon>
        <taxon>Bryopsida</taxon>
        <taxon>Funariidae</taxon>
        <taxon>Funariales</taxon>
        <taxon>Funariaceae</taxon>
        <taxon>Physcomitrium</taxon>
    </lineage>
</organism>
<evidence type="ECO:0000256" key="11">
    <source>
        <dbReference type="ARBA" id="ARBA00023160"/>
    </source>
</evidence>
<evidence type="ECO:0000256" key="3">
    <source>
        <dbReference type="ARBA" id="ARBA00022516"/>
    </source>
</evidence>
<dbReference type="SUPFAM" id="SSF48484">
    <property type="entry name" value="Lipoxigenase"/>
    <property type="match status" value="1"/>
</dbReference>
<dbReference type="PROSITE" id="PS51393">
    <property type="entry name" value="LIPOXYGENASE_3"/>
    <property type="match status" value="1"/>
</dbReference>
<accession>A0A2K1JTI4</accession>
<keyword evidence="9 13" id="KW-0408">Iron</keyword>
<comment type="cofactor">
    <cofactor evidence="1 13">
        <name>Fe cation</name>
        <dbReference type="ChEBI" id="CHEBI:24875"/>
    </cofactor>
</comment>
<dbReference type="InterPro" id="IPR036392">
    <property type="entry name" value="PLAT/LH2_dom_sf"/>
</dbReference>
<dbReference type="Gene3D" id="4.10.372.10">
    <property type="entry name" value="Lipoxygenase-1, Domain 3"/>
    <property type="match status" value="1"/>
</dbReference>
<dbReference type="RefSeq" id="XP_024387934.1">
    <property type="nucleotide sequence ID" value="XM_024532166.2"/>
</dbReference>
<evidence type="ECO:0000313" key="18">
    <source>
        <dbReference type="EnsemblPlants" id="Pp3c11_5120V3.1"/>
    </source>
</evidence>
<evidence type="ECO:0000256" key="4">
    <source>
        <dbReference type="ARBA" id="ARBA00022723"/>
    </source>
</evidence>
<dbReference type="PRINTS" id="PR00468">
    <property type="entry name" value="PLTLPOXGNASE"/>
</dbReference>
<evidence type="ECO:0000256" key="10">
    <source>
        <dbReference type="ARBA" id="ARBA00023098"/>
    </source>
</evidence>
<evidence type="ECO:0000256" key="7">
    <source>
        <dbReference type="ARBA" id="ARBA00022964"/>
    </source>
</evidence>
<name>A0A2K1JTI4_PHYPA</name>
<dbReference type="Gene3D" id="1.20.245.10">
    <property type="entry name" value="Lipoxygenase-1, Domain 5"/>
    <property type="match status" value="1"/>
</dbReference>
<dbReference type="SUPFAM" id="SSF49723">
    <property type="entry name" value="Lipase/lipooxygenase domain (PLAT/LH2 domain)"/>
    <property type="match status" value="1"/>
</dbReference>
<comment type="caution">
    <text evidence="12">Lacks conserved residue(s) required for the propagation of feature annotation.</text>
</comment>
<dbReference type="OrthoDB" id="407298at2759"/>
<feature type="region of interest" description="Disordered" evidence="14">
    <location>
        <begin position="327"/>
        <end position="348"/>
    </location>
</feature>
<evidence type="ECO:0000256" key="8">
    <source>
        <dbReference type="ARBA" id="ARBA00023002"/>
    </source>
</evidence>
<dbReference type="Gramene" id="Pp3c11_5120V3.1">
    <property type="protein sequence ID" value="Pp3c11_5120V3.1"/>
    <property type="gene ID" value="Pp3c11_5120"/>
</dbReference>